<evidence type="ECO:0000313" key="2">
    <source>
        <dbReference type="EMBL" id="SHO73297.1"/>
    </source>
</evidence>
<accession>A0A1M7ZXE0</accession>
<keyword evidence="1" id="KW-0472">Membrane</keyword>
<sequence>MKGNNVCVVTAQKFPSGLASNNRILSYSKGLKELDYNVDVLTLAYSSDRRGIISGVKYFNLGANLRFKIFTILFGILKVCIKILKNKYDFLILVSNNAFLISLLFLVCKIKNITYIQEKSEFPFVLNYRGFLKKKIADFYINYIYRLFDGMIVMTQPLLEYFKGKTNKKCKMFLMPMTVDVDRFKNVDRTDEYSNCITYCGYMGGNKDGVKNLIEAFSLIQEQHPSIQLLLLGTATDSEFKEIVDYANAIAPNRVIFKGQVSRDEIPFYLVNSKILALARPSSLQSSGGFPTKLGEYLSTKKPVIVTAVGDIPKYLKSRENAFLVAPDDNSLFANELSYMLNNYDKALAIATKGYDLTLSVFNYRQQSVNLRAFLKAFKK</sequence>
<dbReference type="STRING" id="416016.SAMN05443547_1654"/>
<reference evidence="3" key="1">
    <citation type="submission" date="2016-12" db="EMBL/GenBank/DDBJ databases">
        <authorList>
            <person name="Varghese N."/>
            <person name="Submissions S."/>
        </authorList>
    </citation>
    <scope>NUCLEOTIDE SEQUENCE [LARGE SCALE GENOMIC DNA]</scope>
    <source>
        <strain evidence="3">DSM 18830</strain>
    </source>
</reference>
<keyword evidence="1" id="KW-0812">Transmembrane</keyword>
<evidence type="ECO:0000313" key="3">
    <source>
        <dbReference type="Proteomes" id="UP000184611"/>
    </source>
</evidence>
<gene>
    <name evidence="2" type="ORF">SAMN05443547_1654</name>
</gene>
<evidence type="ECO:0000256" key="1">
    <source>
        <dbReference type="SAM" id="Phobius"/>
    </source>
</evidence>
<organism evidence="2 3">
    <name type="scientific">Flavobacterium cucumis</name>
    <dbReference type="NCBI Taxonomy" id="416016"/>
    <lineage>
        <taxon>Bacteria</taxon>
        <taxon>Pseudomonadati</taxon>
        <taxon>Bacteroidota</taxon>
        <taxon>Flavobacteriia</taxon>
        <taxon>Flavobacteriales</taxon>
        <taxon>Flavobacteriaceae</taxon>
        <taxon>Flavobacterium</taxon>
    </lineage>
</organism>
<dbReference type="Pfam" id="PF13692">
    <property type="entry name" value="Glyco_trans_1_4"/>
    <property type="match status" value="1"/>
</dbReference>
<dbReference type="Proteomes" id="UP000184611">
    <property type="component" value="Unassembled WGS sequence"/>
</dbReference>
<dbReference type="EMBL" id="FRYK01000002">
    <property type="protein sequence ID" value="SHO73297.1"/>
    <property type="molecule type" value="Genomic_DNA"/>
</dbReference>
<dbReference type="AlphaFoldDB" id="A0A1M7ZXE0"/>
<keyword evidence="2" id="KW-0808">Transferase</keyword>
<keyword evidence="1" id="KW-1133">Transmembrane helix</keyword>
<dbReference type="Gene3D" id="3.40.50.2000">
    <property type="entry name" value="Glycogen Phosphorylase B"/>
    <property type="match status" value="2"/>
</dbReference>
<dbReference type="GO" id="GO:0016740">
    <property type="term" value="F:transferase activity"/>
    <property type="evidence" value="ECO:0007669"/>
    <property type="project" value="UniProtKB-KW"/>
</dbReference>
<name>A0A1M7ZXE0_9FLAO</name>
<dbReference type="PANTHER" id="PTHR12526:SF630">
    <property type="entry name" value="GLYCOSYLTRANSFERASE"/>
    <property type="match status" value="1"/>
</dbReference>
<protein>
    <submittedName>
        <fullName evidence="2">Glycosyltransferase involved in cell wall bisynthesis</fullName>
    </submittedName>
</protein>
<dbReference type="OrthoDB" id="9816564at2"/>
<keyword evidence="3" id="KW-1185">Reference proteome</keyword>
<dbReference type="SUPFAM" id="SSF53756">
    <property type="entry name" value="UDP-Glycosyltransferase/glycogen phosphorylase"/>
    <property type="match status" value="1"/>
</dbReference>
<feature type="transmembrane region" description="Helical" evidence="1">
    <location>
        <begin position="90"/>
        <end position="108"/>
    </location>
</feature>
<proteinExistence type="predicted"/>
<dbReference type="PANTHER" id="PTHR12526">
    <property type="entry name" value="GLYCOSYLTRANSFERASE"/>
    <property type="match status" value="1"/>
</dbReference>
<dbReference type="RefSeq" id="WP_073583250.1">
    <property type="nucleotide sequence ID" value="NZ_FRYK01000002.1"/>
</dbReference>